<evidence type="ECO:0000256" key="5">
    <source>
        <dbReference type="ARBA" id="ARBA00022917"/>
    </source>
</evidence>
<keyword evidence="4" id="KW-0067">ATP-binding</keyword>
<dbReference type="AlphaFoldDB" id="A0A3S0NX89"/>
<keyword evidence="5" id="KW-0648">Protein biosynthesis</keyword>
<keyword evidence="3" id="KW-0547">Nucleotide-binding</keyword>
<sequence>MDRFEARKRIVADIRTAGLLEQVETVSNTLPYGDRSGDVIEPLLTDQWFVAVEKPGENPPSGRRERRHRVRAKNYGTCTSPGCATCRTGASRDGY</sequence>
<evidence type="ECO:0000256" key="6">
    <source>
        <dbReference type="ARBA" id="ARBA00023146"/>
    </source>
</evidence>
<protein>
    <recommendedName>
        <fullName evidence="1">valine--tRNA ligase</fullName>
        <ecNumber evidence="1">6.1.1.9</ecNumber>
    </recommendedName>
    <alternativeName>
        <fullName evidence="7">Valyl-tRNA synthetase</fullName>
    </alternativeName>
</protein>
<dbReference type="EMBL" id="RXHI01000008">
    <property type="protein sequence ID" value="RUA22866.1"/>
    <property type="molecule type" value="Genomic_DNA"/>
</dbReference>
<evidence type="ECO:0000256" key="1">
    <source>
        <dbReference type="ARBA" id="ARBA00013169"/>
    </source>
</evidence>
<dbReference type="EC" id="6.1.1.9" evidence="1"/>
<evidence type="ECO:0000313" key="8">
    <source>
        <dbReference type="EMBL" id="RUA22866.1"/>
    </source>
</evidence>
<keyword evidence="2" id="KW-0436">Ligase</keyword>
<dbReference type="GO" id="GO:0005524">
    <property type="term" value="F:ATP binding"/>
    <property type="evidence" value="ECO:0007669"/>
    <property type="project" value="UniProtKB-KW"/>
</dbReference>
<accession>A0A3S0NX89</accession>
<dbReference type="PANTHER" id="PTHR11946">
    <property type="entry name" value="VALYL-TRNA SYNTHETASES"/>
    <property type="match status" value="1"/>
</dbReference>
<dbReference type="GO" id="GO:0004832">
    <property type="term" value="F:valine-tRNA ligase activity"/>
    <property type="evidence" value="ECO:0007669"/>
    <property type="project" value="UniProtKB-EC"/>
</dbReference>
<evidence type="ECO:0000256" key="7">
    <source>
        <dbReference type="ARBA" id="ARBA00029936"/>
    </source>
</evidence>
<proteinExistence type="predicted"/>
<comment type="caution">
    <text evidence="8">The sequence shown here is derived from an EMBL/GenBank/DDBJ whole genome shotgun (WGS) entry which is preliminary data.</text>
</comment>
<dbReference type="GO" id="GO:0005829">
    <property type="term" value="C:cytosol"/>
    <property type="evidence" value="ECO:0007669"/>
    <property type="project" value="TreeGrafter"/>
</dbReference>
<dbReference type="GO" id="GO:0006438">
    <property type="term" value="P:valyl-tRNA aminoacylation"/>
    <property type="evidence" value="ECO:0007669"/>
    <property type="project" value="InterPro"/>
</dbReference>
<evidence type="ECO:0000256" key="2">
    <source>
        <dbReference type="ARBA" id="ARBA00022598"/>
    </source>
</evidence>
<name>A0A3S0NX89_9GAMM</name>
<gene>
    <name evidence="8" type="ORF">DSL92_03295</name>
</gene>
<dbReference type="PANTHER" id="PTHR11946:SF93">
    <property type="entry name" value="VALINE--TRNA LIGASE, CHLOROPLASTIC_MITOCHONDRIAL 2"/>
    <property type="match status" value="1"/>
</dbReference>
<dbReference type="InterPro" id="IPR002303">
    <property type="entry name" value="Valyl-tRNA_ligase"/>
</dbReference>
<reference evidence="8" key="1">
    <citation type="submission" date="2018-12" db="EMBL/GenBank/DDBJ databases">
        <authorList>
            <person name="Jadhav K."/>
            <person name="Kushwaha B."/>
            <person name="Jadhav I."/>
        </authorList>
    </citation>
    <scope>NUCLEOTIDE SEQUENCE [LARGE SCALE GENOMIC DNA]</scope>
    <source>
        <strain evidence="8">SBS 10</strain>
    </source>
</reference>
<keyword evidence="6" id="KW-0030">Aminoacyl-tRNA synthetase</keyword>
<evidence type="ECO:0000256" key="4">
    <source>
        <dbReference type="ARBA" id="ARBA00022840"/>
    </source>
</evidence>
<evidence type="ECO:0000256" key="3">
    <source>
        <dbReference type="ARBA" id="ARBA00022741"/>
    </source>
</evidence>
<organism evidence="8">
    <name type="scientific">Billgrantia gudaonensis</name>
    <dbReference type="NCBI Taxonomy" id="376427"/>
    <lineage>
        <taxon>Bacteria</taxon>
        <taxon>Pseudomonadati</taxon>
        <taxon>Pseudomonadota</taxon>
        <taxon>Gammaproteobacteria</taxon>
        <taxon>Oceanospirillales</taxon>
        <taxon>Halomonadaceae</taxon>
        <taxon>Billgrantia</taxon>
    </lineage>
</organism>